<evidence type="ECO:0000313" key="6">
    <source>
        <dbReference type="EMBL" id="CAH2351860.1"/>
    </source>
</evidence>
<dbReference type="AlphaFoldDB" id="A0A9P0VWY5"/>
<organism evidence="6 7">
    <name type="scientific">[Candida] railenensis</name>
    <dbReference type="NCBI Taxonomy" id="45579"/>
    <lineage>
        <taxon>Eukaryota</taxon>
        <taxon>Fungi</taxon>
        <taxon>Dikarya</taxon>
        <taxon>Ascomycota</taxon>
        <taxon>Saccharomycotina</taxon>
        <taxon>Pichiomycetes</taxon>
        <taxon>Debaryomycetaceae</taxon>
        <taxon>Kurtzmaniella</taxon>
    </lineage>
</organism>
<dbReference type="OrthoDB" id="76305at2759"/>
<reference evidence="6" key="1">
    <citation type="submission" date="2022-03" db="EMBL/GenBank/DDBJ databases">
        <authorList>
            <person name="Legras J.-L."/>
            <person name="Devillers H."/>
            <person name="Grondin C."/>
        </authorList>
    </citation>
    <scope>NUCLEOTIDE SEQUENCE</scope>
    <source>
        <strain evidence="6">CLIB 1423</strain>
    </source>
</reference>
<feature type="coiled-coil region" evidence="5">
    <location>
        <begin position="46"/>
        <end position="73"/>
    </location>
</feature>
<dbReference type="EMBL" id="CAKXYY010000004">
    <property type="protein sequence ID" value="CAH2351860.1"/>
    <property type="molecule type" value="Genomic_DNA"/>
</dbReference>
<proteinExistence type="inferred from homology"/>
<dbReference type="PANTHER" id="PTHR28163:SF1">
    <property type="entry name" value="PROTEIN PET117 HOMOLOG, MITOCHONDRIAL"/>
    <property type="match status" value="1"/>
</dbReference>
<keyword evidence="5" id="KW-0175">Coiled coil</keyword>
<sequence>MSTASKVTLAVSCLFAVGSFVGINYLQKAEQAAIRQGPIKDAARIAQKEKTRKQILNEQEQKMQLELKEKFEKLQPLKEEIITGVDKN</sequence>
<comment type="similarity">
    <text evidence="2">Belongs to the PET117 family.</text>
</comment>
<gene>
    <name evidence="6" type="ORF">CLIB1423_04S07580</name>
</gene>
<evidence type="ECO:0000256" key="3">
    <source>
        <dbReference type="ARBA" id="ARBA00022946"/>
    </source>
</evidence>
<comment type="subcellular location">
    <subcellularLocation>
        <location evidence="1">Mitochondrion</location>
    </subcellularLocation>
</comment>
<accession>A0A9P0VWY5</accession>
<evidence type="ECO:0000256" key="4">
    <source>
        <dbReference type="ARBA" id="ARBA00023128"/>
    </source>
</evidence>
<dbReference type="GO" id="GO:0005739">
    <property type="term" value="C:mitochondrion"/>
    <property type="evidence" value="ECO:0007669"/>
    <property type="project" value="UniProtKB-SubCell"/>
</dbReference>
<dbReference type="PANTHER" id="PTHR28163">
    <property type="entry name" value="PROTEIN PET117 HOMOLOG, MITOCHONDRIAL"/>
    <property type="match status" value="1"/>
</dbReference>
<evidence type="ECO:0000313" key="7">
    <source>
        <dbReference type="Proteomes" id="UP000837801"/>
    </source>
</evidence>
<name>A0A9P0VWY5_9ASCO</name>
<dbReference type="Proteomes" id="UP000837801">
    <property type="component" value="Unassembled WGS sequence"/>
</dbReference>
<evidence type="ECO:0000256" key="2">
    <source>
        <dbReference type="ARBA" id="ARBA00008197"/>
    </source>
</evidence>
<dbReference type="InterPro" id="IPR031568">
    <property type="entry name" value="Pet117"/>
</dbReference>
<comment type="caution">
    <text evidence="6">The sequence shown here is derived from an EMBL/GenBank/DDBJ whole genome shotgun (WGS) entry which is preliminary data.</text>
</comment>
<keyword evidence="3" id="KW-0809">Transit peptide</keyword>
<dbReference type="Pfam" id="PF15786">
    <property type="entry name" value="PET117"/>
    <property type="match status" value="1"/>
</dbReference>
<evidence type="ECO:0000256" key="1">
    <source>
        <dbReference type="ARBA" id="ARBA00004173"/>
    </source>
</evidence>
<dbReference type="GO" id="GO:0033617">
    <property type="term" value="P:mitochondrial respiratory chain complex IV assembly"/>
    <property type="evidence" value="ECO:0007669"/>
    <property type="project" value="TreeGrafter"/>
</dbReference>
<protein>
    <submittedName>
        <fullName evidence="6">Protein Pet117p, mitochondrial</fullName>
    </submittedName>
</protein>
<keyword evidence="7" id="KW-1185">Reference proteome</keyword>
<evidence type="ECO:0000256" key="5">
    <source>
        <dbReference type="SAM" id="Coils"/>
    </source>
</evidence>
<keyword evidence="4" id="KW-0496">Mitochondrion</keyword>